<dbReference type="Proteomes" id="UP000095038">
    <property type="component" value="Unassembled WGS sequence"/>
</dbReference>
<gene>
    <name evidence="2" type="ORF">ASCRUDRAFT_74549</name>
</gene>
<evidence type="ECO:0000256" key="1">
    <source>
        <dbReference type="SAM" id="MobiDB-lite"/>
    </source>
</evidence>
<organism evidence="2 3">
    <name type="scientific">Ascoidea rubescens DSM 1968</name>
    <dbReference type="NCBI Taxonomy" id="1344418"/>
    <lineage>
        <taxon>Eukaryota</taxon>
        <taxon>Fungi</taxon>
        <taxon>Dikarya</taxon>
        <taxon>Ascomycota</taxon>
        <taxon>Saccharomycotina</taxon>
        <taxon>Saccharomycetes</taxon>
        <taxon>Ascoideaceae</taxon>
        <taxon>Ascoidea</taxon>
    </lineage>
</organism>
<evidence type="ECO:0000313" key="3">
    <source>
        <dbReference type="Proteomes" id="UP000095038"/>
    </source>
</evidence>
<dbReference type="AlphaFoldDB" id="A0A1D2VNK9"/>
<keyword evidence="3" id="KW-1185">Reference proteome</keyword>
<evidence type="ECO:0000313" key="2">
    <source>
        <dbReference type="EMBL" id="ODV63174.1"/>
    </source>
</evidence>
<accession>A0A1D2VNK9</accession>
<name>A0A1D2VNK9_9ASCO</name>
<protein>
    <submittedName>
        <fullName evidence="2">Uncharacterized protein</fullName>
    </submittedName>
</protein>
<sequence>MPSRNQLLIPKQPPSNPIAKPPPPAFSCLLSNSDKKTFFSSISALRIIPAPDAREWKNSDASG</sequence>
<feature type="compositionally biased region" description="Pro residues" evidence="1">
    <location>
        <begin position="11"/>
        <end position="23"/>
    </location>
</feature>
<dbReference type="EMBL" id="KV454476">
    <property type="protein sequence ID" value="ODV63174.1"/>
    <property type="molecule type" value="Genomic_DNA"/>
</dbReference>
<dbReference type="RefSeq" id="XP_020049481.1">
    <property type="nucleotide sequence ID" value="XM_020192731.1"/>
</dbReference>
<dbReference type="InParanoid" id="A0A1D2VNK9"/>
<dbReference type="GeneID" id="30966367"/>
<feature type="region of interest" description="Disordered" evidence="1">
    <location>
        <begin position="1"/>
        <end position="23"/>
    </location>
</feature>
<reference evidence="3" key="1">
    <citation type="submission" date="2016-05" db="EMBL/GenBank/DDBJ databases">
        <title>Comparative genomics of biotechnologically important yeasts.</title>
        <authorList>
            <consortium name="DOE Joint Genome Institute"/>
            <person name="Riley R."/>
            <person name="Haridas S."/>
            <person name="Wolfe K.H."/>
            <person name="Lopes M.R."/>
            <person name="Hittinger C.T."/>
            <person name="Goker M."/>
            <person name="Salamov A."/>
            <person name="Wisecaver J."/>
            <person name="Long T.M."/>
            <person name="Aerts A.L."/>
            <person name="Barry K."/>
            <person name="Choi C."/>
            <person name="Clum A."/>
            <person name="Coughlan A.Y."/>
            <person name="Deshpande S."/>
            <person name="Douglass A.P."/>
            <person name="Hanson S.J."/>
            <person name="Klenk H.-P."/>
            <person name="Labutti K."/>
            <person name="Lapidus A."/>
            <person name="Lindquist E."/>
            <person name="Lipzen A."/>
            <person name="Meier-Kolthoff J.P."/>
            <person name="Ohm R.A."/>
            <person name="Otillar R.P."/>
            <person name="Pangilinan J."/>
            <person name="Peng Y."/>
            <person name="Rokas A."/>
            <person name="Rosa C.A."/>
            <person name="Scheuner C."/>
            <person name="Sibirny A.A."/>
            <person name="Slot J.C."/>
            <person name="Stielow J.B."/>
            <person name="Sun H."/>
            <person name="Kurtzman C.P."/>
            <person name="Blackwell M."/>
            <person name="Grigoriev I.V."/>
            <person name="Jeffries T.W."/>
        </authorList>
    </citation>
    <scope>NUCLEOTIDE SEQUENCE [LARGE SCALE GENOMIC DNA]</scope>
    <source>
        <strain evidence="3">DSM 1968</strain>
    </source>
</reference>
<proteinExistence type="predicted"/>